<comment type="caution">
    <text evidence="2">The sequence shown here is derived from an EMBL/GenBank/DDBJ whole genome shotgun (WGS) entry which is preliminary data.</text>
</comment>
<dbReference type="RefSeq" id="WP_290364074.1">
    <property type="nucleotide sequence ID" value="NZ_JAUFQU010000001.1"/>
</dbReference>
<evidence type="ECO:0000313" key="2">
    <source>
        <dbReference type="EMBL" id="MDN3708193.1"/>
    </source>
</evidence>
<reference evidence="3" key="1">
    <citation type="journal article" date="2019" name="Int. J. Syst. Evol. Microbiol.">
        <title>The Global Catalogue of Microorganisms (GCM) 10K type strain sequencing project: providing services to taxonomists for standard genome sequencing and annotation.</title>
        <authorList>
            <consortium name="The Broad Institute Genomics Platform"/>
            <consortium name="The Broad Institute Genome Sequencing Center for Infectious Disease"/>
            <person name="Wu L."/>
            <person name="Ma J."/>
        </authorList>
    </citation>
    <scope>NUCLEOTIDE SEQUENCE [LARGE SCALE GENOMIC DNA]</scope>
    <source>
        <strain evidence="3">CECT 7184</strain>
    </source>
</reference>
<sequence>MENNYSDYKKALKAKYEQEKTGVNTSFLLQLTPARLRDLTLYVFRETTNPDDLKTFEHFMGFPFDPSGVQKINNKIDAFRPLISFLKDRSDLANPGSVEMLAVLLDFTPRPFHKFRKKTIINENTFTDIDTVEKKNDIIEGVENTPRENETTEIDENKIEVVDEGTQDEVFQDEIIRTKNSGLIHLMSSGENKENVPKRNKISVKQKTFLATGLGILALGTSVFYNVKMSSQQECMQWNNDRYIAVDCENTTNGIMGITSAIPIDISVIEKFRKIAVDSTTVFFNAKGDPIVWYSKKPSGEIDFFNQPGLHPETQATLRKITPHIINKYVLLNE</sequence>
<organism evidence="2 3">
    <name type="scientific">Paenimyroides ceti</name>
    <dbReference type="NCBI Taxonomy" id="395087"/>
    <lineage>
        <taxon>Bacteria</taxon>
        <taxon>Pseudomonadati</taxon>
        <taxon>Bacteroidota</taxon>
        <taxon>Flavobacteriia</taxon>
        <taxon>Flavobacteriales</taxon>
        <taxon>Flavobacteriaceae</taxon>
        <taxon>Paenimyroides</taxon>
    </lineage>
</organism>
<feature type="transmembrane region" description="Helical" evidence="1">
    <location>
        <begin position="208"/>
        <end position="227"/>
    </location>
</feature>
<keyword evidence="1" id="KW-0472">Membrane</keyword>
<evidence type="ECO:0000256" key="1">
    <source>
        <dbReference type="SAM" id="Phobius"/>
    </source>
</evidence>
<accession>A0ABT8CUK4</accession>
<proteinExistence type="predicted"/>
<gene>
    <name evidence="2" type="ORF">QW060_13865</name>
</gene>
<dbReference type="Proteomes" id="UP001242368">
    <property type="component" value="Unassembled WGS sequence"/>
</dbReference>
<keyword evidence="1" id="KW-1133">Transmembrane helix</keyword>
<name>A0ABT8CUK4_9FLAO</name>
<evidence type="ECO:0000313" key="3">
    <source>
        <dbReference type="Proteomes" id="UP001242368"/>
    </source>
</evidence>
<protein>
    <submittedName>
        <fullName evidence="2">Uncharacterized protein</fullName>
    </submittedName>
</protein>
<keyword evidence="3" id="KW-1185">Reference proteome</keyword>
<keyword evidence="1" id="KW-0812">Transmembrane</keyword>
<dbReference type="EMBL" id="JAUFQU010000001">
    <property type="protein sequence ID" value="MDN3708193.1"/>
    <property type="molecule type" value="Genomic_DNA"/>
</dbReference>